<name>A0ACB9AL40_CICIN</name>
<reference evidence="2" key="1">
    <citation type="journal article" date="2022" name="Mol. Ecol. Resour.">
        <title>The genomes of chicory, endive, great burdock and yacon provide insights into Asteraceae palaeo-polyploidization history and plant inulin production.</title>
        <authorList>
            <person name="Fan W."/>
            <person name="Wang S."/>
            <person name="Wang H."/>
            <person name="Wang A."/>
            <person name="Jiang F."/>
            <person name="Liu H."/>
            <person name="Zhao H."/>
            <person name="Xu D."/>
            <person name="Zhang Y."/>
        </authorList>
    </citation>
    <scope>NUCLEOTIDE SEQUENCE [LARGE SCALE GENOMIC DNA]</scope>
    <source>
        <strain evidence="2">cv. Punajuju</strain>
    </source>
</reference>
<evidence type="ECO:0000313" key="2">
    <source>
        <dbReference type="Proteomes" id="UP001055811"/>
    </source>
</evidence>
<reference evidence="1 2" key="2">
    <citation type="journal article" date="2022" name="Mol. Ecol. Resour.">
        <title>The genomes of chicory, endive, great burdock and yacon provide insights into Asteraceae paleo-polyploidization history and plant inulin production.</title>
        <authorList>
            <person name="Fan W."/>
            <person name="Wang S."/>
            <person name="Wang H."/>
            <person name="Wang A."/>
            <person name="Jiang F."/>
            <person name="Liu H."/>
            <person name="Zhao H."/>
            <person name="Xu D."/>
            <person name="Zhang Y."/>
        </authorList>
    </citation>
    <scope>NUCLEOTIDE SEQUENCE [LARGE SCALE GENOMIC DNA]</scope>
    <source>
        <strain evidence="2">cv. Punajuju</strain>
        <tissue evidence="1">Leaves</tissue>
    </source>
</reference>
<sequence>MLEILNESDAKRSIYIYSSQMATGLNDESSLFNFVVKEGNGVKGLVDSGLTEVPSLYIQPPHQRIHKQQAAASPENMIIDLSELDGPSHDKVVKAIVHAAETLGFFQVVNHGVPLKLLESLINAAHEFFSQPAEKKATYLKGVSPSPMVNYGTSLVPEKEKVLQWGDFVYMTYTNDADALEFWPNECK</sequence>
<proteinExistence type="predicted"/>
<protein>
    <submittedName>
        <fullName evidence="1">Uncharacterized protein</fullName>
    </submittedName>
</protein>
<keyword evidence="2" id="KW-1185">Reference proteome</keyword>
<dbReference type="Proteomes" id="UP001055811">
    <property type="component" value="Linkage Group LG07"/>
</dbReference>
<evidence type="ECO:0000313" key="1">
    <source>
        <dbReference type="EMBL" id="KAI3710216.1"/>
    </source>
</evidence>
<gene>
    <name evidence="1" type="ORF">L2E82_39990</name>
</gene>
<organism evidence="1 2">
    <name type="scientific">Cichorium intybus</name>
    <name type="common">Chicory</name>
    <dbReference type="NCBI Taxonomy" id="13427"/>
    <lineage>
        <taxon>Eukaryota</taxon>
        <taxon>Viridiplantae</taxon>
        <taxon>Streptophyta</taxon>
        <taxon>Embryophyta</taxon>
        <taxon>Tracheophyta</taxon>
        <taxon>Spermatophyta</taxon>
        <taxon>Magnoliopsida</taxon>
        <taxon>eudicotyledons</taxon>
        <taxon>Gunneridae</taxon>
        <taxon>Pentapetalae</taxon>
        <taxon>asterids</taxon>
        <taxon>campanulids</taxon>
        <taxon>Asterales</taxon>
        <taxon>Asteraceae</taxon>
        <taxon>Cichorioideae</taxon>
        <taxon>Cichorieae</taxon>
        <taxon>Cichoriinae</taxon>
        <taxon>Cichorium</taxon>
    </lineage>
</organism>
<dbReference type="EMBL" id="CM042015">
    <property type="protein sequence ID" value="KAI3710216.1"/>
    <property type="molecule type" value="Genomic_DNA"/>
</dbReference>
<accession>A0ACB9AL40</accession>
<comment type="caution">
    <text evidence="1">The sequence shown here is derived from an EMBL/GenBank/DDBJ whole genome shotgun (WGS) entry which is preliminary data.</text>
</comment>